<dbReference type="Gene3D" id="3.20.20.80">
    <property type="entry name" value="Glycosidases"/>
    <property type="match status" value="1"/>
</dbReference>
<proteinExistence type="inferred from homology"/>
<keyword evidence="2 6" id="KW-0378">Hydrolase</keyword>
<dbReference type="EMBL" id="CZBY01000026">
    <property type="protein sequence ID" value="CUQ91744.1"/>
    <property type="molecule type" value="Genomic_DNA"/>
</dbReference>
<accession>A0A174ZWU7</accession>
<comment type="similarity">
    <text evidence="1 4">Belongs to the glycosyl hydrolase 26 family.</text>
</comment>
<dbReference type="STRING" id="39492.ERS852540_02391"/>
<evidence type="ECO:0000256" key="4">
    <source>
        <dbReference type="PROSITE-ProRule" id="PRU01100"/>
    </source>
</evidence>
<evidence type="ECO:0000256" key="3">
    <source>
        <dbReference type="ARBA" id="ARBA00023295"/>
    </source>
</evidence>
<keyword evidence="3 6" id="KW-0326">Glycosidase</keyword>
<evidence type="ECO:0000256" key="1">
    <source>
        <dbReference type="ARBA" id="ARBA00007754"/>
    </source>
</evidence>
<reference evidence="6 7" key="1">
    <citation type="submission" date="2015-09" db="EMBL/GenBank/DDBJ databases">
        <authorList>
            <consortium name="Pathogen Informatics"/>
        </authorList>
    </citation>
    <scope>NUCLEOTIDE SEQUENCE [LARGE SCALE GENOMIC DNA]</scope>
    <source>
        <strain evidence="6 7">2789STDY5834928</strain>
    </source>
</reference>
<dbReference type="GO" id="GO:0016985">
    <property type="term" value="F:mannan endo-1,4-beta-mannosidase activity"/>
    <property type="evidence" value="ECO:0007669"/>
    <property type="project" value="UniProtKB-EC"/>
</dbReference>
<dbReference type="InterPro" id="IPR000805">
    <property type="entry name" value="Glyco_hydro_26"/>
</dbReference>
<dbReference type="Pfam" id="PF02156">
    <property type="entry name" value="Glyco_hydro_26"/>
    <property type="match status" value="1"/>
</dbReference>
<dbReference type="GO" id="GO:0006080">
    <property type="term" value="P:substituted mannan metabolic process"/>
    <property type="evidence" value="ECO:0007669"/>
    <property type="project" value="InterPro"/>
</dbReference>
<sequence>MHIRKLTALTLAVIMLAGCSEIDYSSVTSDGSADTSSNGETSVPQASIVTENKTKEYKINKSNFSYVLEAEKTEGTKLISDDRKYSGEGYITVGAYKSVSFDMEVPSTQFYDIAITALSDDGGSITLIVDGDKQINSENGSYKRMNGELYGAYNIVQSDTFESHSLCPVYLTQGTHRITLQTVKNSVSLDKITVKNTEKAADKRYSQAGTWISGKDVNTDRIELMDYLKSIYGRKTLTAQAVTPNTNTEIDAIVKNTGRFPAIRASDLRYYTASGAKLVKNNTDIQLSQEWAKNGGIVSYTWYWYTPIGKTTFYREESTFDIGAAVSDYEDLAVMNEESLAQLLEDETISEECYAVLSDMDAIAKQLSVLKDSGVTVLFRPLPASSAGLYWWEKNSKTYKWLWQTMHRRFDELYGLSNLLWIYTADIDPLMFPGDDYVDIVGCDVYDNTDTAHLAAMYATDSLTLNKRMLALTECAVYPDPDIMARDNAMWLWTAMWNGKYLINESGELTGDYISVEQLKKFYNHEATVTRDEIGKQEE</sequence>
<evidence type="ECO:0000313" key="7">
    <source>
        <dbReference type="Proteomes" id="UP000095662"/>
    </source>
</evidence>
<dbReference type="SUPFAM" id="SSF49785">
    <property type="entry name" value="Galactose-binding domain-like"/>
    <property type="match status" value="1"/>
</dbReference>
<dbReference type="AlphaFoldDB" id="A0A174ZWU7"/>
<evidence type="ECO:0000256" key="2">
    <source>
        <dbReference type="ARBA" id="ARBA00022801"/>
    </source>
</evidence>
<name>A0A174ZWU7_9FIRM</name>
<comment type="caution">
    <text evidence="4">Lacks conserved residue(s) required for the propagation of feature annotation.</text>
</comment>
<dbReference type="PANTHER" id="PTHR40079:SF4">
    <property type="entry name" value="GH26 DOMAIN-CONTAINING PROTEIN-RELATED"/>
    <property type="match status" value="1"/>
</dbReference>
<dbReference type="Proteomes" id="UP000095662">
    <property type="component" value="Unassembled WGS sequence"/>
</dbReference>
<dbReference type="PROSITE" id="PS51257">
    <property type="entry name" value="PROKAR_LIPOPROTEIN"/>
    <property type="match status" value="1"/>
</dbReference>
<gene>
    <name evidence="6" type="primary">manA_8</name>
    <name evidence="6" type="ORF">ERS852540_02391</name>
</gene>
<dbReference type="InterPro" id="IPR008979">
    <property type="entry name" value="Galactose-bd-like_sf"/>
</dbReference>
<dbReference type="Gene3D" id="2.60.120.260">
    <property type="entry name" value="Galactose-binding domain-like"/>
    <property type="match status" value="1"/>
</dbReference>
<dbReference type="EC" id="3.2.1.78" evidence="6"/>
<evidence type="ECO:0000313" key="6">
    <source>
        <dbReference type="EMBL" id="CUQ91744.1"/>
    </source>
</evidence>
<dbReference type="SUPFAM" id="SSF51445">
    <property type="entry name" value="(Trans)glycosidases"/>
    <property type="match status" value="1"/>
</dbReference>
<dbReference type="InterPro" id="IPR017853">
    <property type="entry name" value="GH"/>
</dbReference>
<dbReference type="PRINTS" id="PR00739">
    <property type="entry name" value="GLHYDRLASE26"/>
</dbReference>
<dbReference type="InterPro" id="IPR022790">
    <property type="entry name" value="GH26_dom"/>
</dbReference>
<dbReference type="PANTHER" id="PTHR40079">
    <property type="entry name" value="MANNAN ENDO-1,4-BETA-MANNOSIDASE E-RELATED"/>
    <property type="match status" value="1"/>
</dbReference>
<protein>
    <submittedName>
        <fullName evidence="6">Mannan endo-1,4-beta-mannosidase</fullName>
        <ecNumber evidence="6">3.2.1.78</ecNumber>
    </submittedName>
</protein>
<organism evidence="6 7">
    <name type="scientific">[Eubacterium] siraeum</name>
    <dbReference type="NCBI Taxonomy" id="39492"/>
    <lineage>
        <taxon>Bacteria</taxon>
        <taxon>Bacillati</taxon>
        <taxon>Bacillota</taxon>
        <taxon>Clostridia</taxon>
        <taxon>Eubacteriales</taxon>
        <taxon>Oscillospiraceae</taxon>
        <taxon>Oscillospiraceae incertae sedis</taxon>
    </lineage>
</organism>
<dbReference type="PROSITE" id="PS51764">
    <property type="entry name" value="GH26"/>
    <property type="match status" value="1"/>
</dbReference>
<evidence type="ECO:0000259" key="5">
    <source>
        <dbReference type="PROSITE" id="PS51764"/>
    </source>
</evidence>
<feature type="domain" description="GH26" evidence="5">
    <location>
        <begin position="219"/>
        <end position="532"/>
    </location>
</feature>